<evidence type="ECO:0000313" key="3">
    <source>
        <dbReference type="Proteomes" id="UP000323856"/>
    </source>
</evidence>
<evidence type="ECO:0000259" key="1">
    <source>
        <dbReference type="PROSITE" id="PS51202"/>
    </source>
</evidence>
<dbReference type="OrthoDB" id="5242677at2"/>
<dbReference type="InterPro" id="IPR050144">
    <property type="entry name" value="AAE_transporter"/>
</dbReference>
<dbReference type="SUPFAM" id="SSF116726">
    <property type="entry name" value="TrkA C-terminal domain-like"/>
    <property type="match status" value="1"/>
</dbReference>
<dbReference type="PANTHER" id="PTHR30445:SF8">
    <property type="entry name" value="K(+)_H(+) ANTIPORTER SUBUNIT KHTT"/>
    <property type="match status" value="1"/>
</dbReference>
<dbReference type="GO" id="GO:0006813">
    <property type="term" value="P:potassium ion transport"/>
    <property type="evidence" value="ECO:0007669"/>
    <property type="project" value="InterPro"/>
</dbReference>
<comment type="caution">
    <text evidence="2">The sequence shown here is derived from an EMBL/GenBank/DDBJ whole genome shotgun (WGS) entry which is preliminary data.</text>
</comment>
<dbReference type="RefSeq" id="WP_149620643.1">
    <property type="nucleotide sequence ID" value="NZ_VOBL01000022.1"/>
</dbReference>
<dbReference type="AlphaFoldDB" id="A0A5B0E4T3"/>
<dbReference type="EMBL" id="VOBL01000022">
    <property type="protein sequence ID" value="KAA0973728.1"/>
    <property type="molecule type" value="Genomic_DNA"/>
</dbReference>
<accession>A0A5B0E4T3</accession>
<feature type="domain" description="RCK C-terminal" evidence="1">
    <location>
        <begin position="73"/>
        <end position="159"/>
    </location>
</feature>
<dbReference type="InterPro" id="IPR026278">
    <property type="entry name" value="KhtT"/>
</dbReference>
<dbReference type="Proteomes" id="UP000323856">
    <property type="component" value="Unassembled WGS sequence"/>
</dbReference>
<dbReference type="Pfam" id="PF02080">
    <property type="entry name" value="TrkA_C"/>
    <property type="match status" value="1"/>
</dbReference>
<evidence type="ECO:0000313" key="2">
    <source>
        <dbReference type="EMBL" id="KAA0973728.1"/>
    </source>
</evidence>
<dbReference type="PROSITE" id="PS51202">
    <property type="entry name" value="RCK_C"/>
    <property type="match status" value="1"/>
</dbReference>
<proteinExistence type="predicted"/>
<dbReference type="Pfam" id="PF25991">
    <property type="entry name" value="KhtT_N"/>
    <property type="match status" value="1"/>
</dbReference>
<dbReference type="InterPro" id="IPR036721">
    <property type="entry name" value="RCK_C_sf"/>
</dbReference>
<name>A0A5B0E4T3_9MICC</name>
<dbReference type="PANTHER" id="PTHR30445">
    <property type="entry name" value="K(+)_H(+) ANTIPORTER SUBUNIT KHTT"/>
    <property type="match status" value="1"/>
</dbReference>
<dbReference type="PIRSF" id="PIRSF005028">
    <property type="entry name" value="KhtT"/>
    <property type="match status" value="1"/>
</dbReference>
<sequence>MNFEDTSLPGLGVRREITLASGRRVGVVILRDGTMQLIISQREDPDACAAAIPLSTEEAGSIGAMLGAPQLVTQLSDQHRDLPGVNTQQFVLSHESPYVGQTLGDTHLRTRTGVSVVAISRSGRVFPSPAPGFELNAGDVLVIVGTSAGLENAAHLINDG</sequence>
<organism evidence="2 3">
    <name type="scientific">Paeniglutamicibacter gangotriensis</name>
    <dbReference type="NCBI Taxonomy" id="254787"/>
    <lineage>
        <taxon>Bacteria</taxon>
        <taxon>Bacillati</taxon>
        <taxon>Actinomycetota</taxon>
        <taxon>Actinomycetes</taxon>
        <taxon>Micrococcales</taxon>
        <taxon>Micrococcaceae</taxon>
        <taxon>Paeniglutamicibacter</taxon>
    </lineage>
</organism>
<gene>
    <name evidence="2" type="ORF">FQ154_17100</name>
</gene>
<dbReference type="InterPro" id="IPR058776">
    <property type="entry name" value="KhtT-like_N"/>
</dbReference>
<dbReference type="Gene3D" id="3.30.70.1450">
    <property type="entry name" value="Regulator of K+ conductance, C-terminal domain"/>
    <property type="match status" value="1"/>
</dbReference>
<dbReference type="GO" id="GO:0008324">
    <property type="term" value="F:monoatomic cation transmembrane transporter activity"/>
    <property type="evidence" value="ECO:0007669"/>
    <property type="project" value="InterPro"/>
</dbReference>
<reference evidence="2 3" key="1">
    <citation type="submission" date="2019-07" db="EMBL/GenBank/DDBJ databases">
        <title>Analysis of the biochemical properties, biological activity and biotechnological potential of siderophores and biosurfactants produced by Antarctic psychrotolerant bacteria.</title>
        <authorList>
            <person name="Styczynski M."/>
            <person name="Krucon T."/>
            <person name="Decewicz P."/>
            <person name="Dziewit L."/>
        </authorList>
    </citation>
    <scope>NUCLEOTIDE SEQUENCE [LARGE SCALE GENOMIC DNA]</scope>
    <source>
        <strain evidence="2 3">ANT_H27</strain>
    </source>
</reference>
<protein>
    <submittedName>
        <fullName evidence="2">Cation:proton antiporter regulatory subunit</fullName>
    </submittedName>
</protein>
<dbReference type="InterPro" id="IPR006037">
    <property type="entry name" value="RCK_C"/>
</dbReference>